<organism evidence="6 7">
    <name type="scientific">Alishewanella tabrizica</name>
    <dbReference type="NCBI Taxonomy" id="671278"/>
    <lineage>
        <taxon>Bacteria</taxon>
        <taxon>Pseudomonadati</taxon>
        <taxon>Pseudomonadota</taxon>
        <taxon>Gammaproteobacteria</taxon>
        <taxon>Alteromonadales</taxon>
        <taxon>Alteromonadaceae</taxon>
        <taxon>Alishewanella</taxon>
    </lineage>
</organism>
<evidence type="ECO:0000313" key="7">
    <source>
        <dbReference type="Proteomes" id="UP000634667"/>
    </source>
</evidence>
<dbReference type="PANTHER" id="PTHR45138:SF9">
    <property type="entry name" value="DIGUANYLATE CYCLASE DGCM-RELATED"/>
    <property type="match status" value="1"/>
</dbReference>
<evidence type="ECO:0000259" key="5">
    <source>
        <dbReference type="PROSITE" id="PS50887"/>
    </source>
</evidence>
<comment type="caution">
    <text evidence="6">The sequence shown here is derived from an EMBL/GenBank/DDBJ whole genome shotgun (WGS) entry which is preliminary data.</text>
</comment>
<dbReference type="Pfam" id="PF00990">
    <property type="entry name" value="GGDEF"/>
    <property type="match status" value="1"/>
</dbReference>
<protein>
    <recommendedName>
        <fullName evidence="1">diguanylate cyclase</fullName>
        <ecNumber evidence="1">2.7.7.65</ecNumber>
    </recommendedName>
</protein>
<dbReference type="InterPro" id="IPR029787">
    <property type="entry name" value="Nucleotide_cyclase"/>
</dbReference>
<dbReference type="CDD" id="cd01949">
    <property type="entry name" value="GGDEF"/>
    <property type="match status" value="1"/>
</dbReference>
<reference evidence="7" key="1">
    <citation type="journal article" date="2019" name="Int. J. Syst. Evol. Microbiol.">
        <title>The Global Catalogue of Microorganisms (GCM) 10K type strain sequencing project: providing services to taxonomists for standard genome sequencing and annotation.</title>
        <authorList>
            <consortium name="The Broad Institute Genomics Platform"/>
            <consortium name="The Broad Institute Genome Sequencing Center for Infectious Disease"/>
            <person name="Wu L."/>
            <person name="Ma J."/>
        </authorList>
    </citation>
    <scope>NUCLEOTIDE SEQUENCE [LARGE SCALE GENOMIC DNA]</scope>
    <source>
        <strain evidence="7">KCTC 23723</strain>
    </source>
</reference>
<dbReference type="NCBIfam" id="TIGR00254">
    <property type="entry name" value="GGDEF"/>
    <property type="match status" value="1"/>
</dbReference>
<dbReference type="SMART" id="SM00267">
    <property type="entry name" value="GGDEF"/>
    <property type="match status" value="1"/>
</dbReference>
<keyword evidence="3" id="KW-0175">Coiled coil</keyword>
<dbReference type="Pfam" id="PF13374">
    <property type="entry name" value="TPR_10"/>
    <property type="match status" value="1"/>
</dbReference>
<name>A0ABQ2WK62_9ALTE</name>
<gene>
    <name evidence="6" type="ORF">GCM10008111_13790</name>
</gene>
<dbReference type="EMBL" id="BMYR01000005">
    <property type="protein sequence ID" value="GGW59003.1"/>
    <property type="molecule type" value="Genomic_DNA"/>
</dbReference>
<dbReference type="InterPro" id="IPR000160">
    <property type="entry name" value="GGDEF_dom"/>
</dbReference>
<dbReference type="InterPro" id="IPR043128">
    <property type="entry name" value="Rev_trsase/Diguanyl_cyclase"/>
</dbReference>
<evidence type="ECO:0000256" key="4">
    <source>
        <dbReference type="SAM" id="Phobius"/>
    </source>
</evidence>
<evidence type="ECO:0000256" key="3">
    <source>
        <dbReference type="SAM" id="Coils"/>
    </source>
</evidence>
<feature type="domain" description="GGDEF" evidence="5">
    <location>
        <begin position="504"/>
        <end position="642"/>
    </location>
</feature>
<keyword evidence="4" id="KW-0812">Transmembrane</keyword>
<dbReference type="SUPFAM" id="SSF55073">
    <property type="entry name" value="Nucleotide cyclase"/>
    <property type="match status" value="1"/>
</dbReference>
<evidence type="ECO:0000313" key="6">
    <source>
        <dbReference type="EMBL" id="GGW59003.1"/>
    </source>
</evidence>
<proteinExistence type="predicted"/>
<comment type="catalytic activity">
    <reaction evidence="2">
        <text>2 GTP = 3',3'-c-di-GMP + 2 diphosphate</text>
        <dbReference type="Rhea" id="RHEA:24898"/>
        <dbReference type="ChEBI" id="CHEBI:33019"/>
        <dbReference type="ChEBI" id="CHEBI:37565"/>
        <dbReference type="ChEBI" id="CHEBI:58805"/>
        <dbReference type="EC" id="2.7.7.65"/>
    </reaction>
</comment>
<keyword evidence="7" id="KW-1185">Reference proteome</keyword>
<dbReference type="Gene3D" id="3.30.70.270">
    <property type="match status" value="1"/>
</dbReference>
<evidence type="ECO:0000256" key="1">
    <source>
        <dbReference type="ARBA" id="ARBA00012528"/>
    </source>
</evidence>
<feature type="coiled-coil region" evidence="3">
    <location>
        <begin position="415"/>
        <end position="478"/>
    </location>
</feature>
<keyword evidence="4" id="KW-0472">Membrane</keyword>
<keyword evidence="4" id="KW-1133">Transmembrane helix</keyword>
<evidence type="ECO:0000256" key="2">
    <source>
        <dbReference type="ARBA" id="ARBA00034247"/>
    </source>
</evidence>
<feature type="transmembrane region" description="Helical" evidence="4">
    <location>
        <begin position="436"/>
        <end position="455"/>
    </location>
</feature>
<sequence length="674" mass="75949">MLLPSVTAQETVLGDTLTAGSAALRDAKLEQDLDDYLSLTLVDPEQASTKLQQIISALPEKNALDQMQESAVRALTYQLFAYLYQPNPTGVDEVLATLNDIKNTTQSANAFVEIMAAELEVLTFRNDNTQAYINAEILAGLVADVENPRVKYWVNALLALVFRRDTQYEKSLKHYELALDALSGTNDSRTLVRSTSLRRQIAIVHTELKDWARARSILEEVYSDIKRYNAEHLLPDLYLSLGFVVAGQKDYAAAEEINLKGLAGAKVQKQQTLVLTFMNNLGSVYIEQQNYPAAMNILQEALTEAIALNDQESVNLIGFNIGYLDVLTGQAEAGLTKMHSAFAYYQQRNDKIEIEGLLGWFAKAYKALNDYPKLAETLEWQMQLREEIAAAASEKITRDLLARYELKSQTQQITILQQQNELQNELIKNKQLQQTITLLFGLIMLFAAFMLINLYRKVRKTNRRLKEVNKQLEFQSLRDPLTGLLNRRALQDHMAKRHAASDPTPCSLLLLDIDFFKQINDNFGHAAGDAVLIEISRRLATLVSDKELLIRWGGEEFLMLLNRPEQRDIDQLCQSLLKEVSQLAVTYEGRDINVTISGGFINLPFAKVPESQFNWEKVLQVADMALYLSKVNGRNQIHLIDGLNVPFAVAEPHLQSDLNGAVRENMVKSHTING</sequence>
<dbReference type="Gene3D" id="1.25.40.10">
    <property type="entry name" value="Tetratricopeptide repeat domain"/>
    <property type="match status" value="2"/>
</dbReference>
<dbReference type="InterPro" id="IPR050469">
    <property type="entry name" value="Diguanylate_Cyclase"/>
</dbReference>
<dbReference type="PROSITE" id="PS50887">
    <property type="entry name" value="GGDEF"/>
    <property type="match status" value="1"/>
</dbReference>
<dbReference type="InterPro" id="IPR011990">
    <property type="entry name" value="TPR-like_helical_dom_sf"/>
</dbReference>
<dbReference type="SUPFAM" id="SSF48452">
    <property type="entry name" value="TPR-like"/>
    <property type="match status" value="1"/>
</dbReference>
<accession>A0ABQ2WK62</accession>
<dbReference type="EC" id="2.7.7.65" evidence="1"/>
<dbReference type="Proteomes" id="UP000634667">
    <property type="component" value="Unassembled WGS sequence"/>
</dbReference>
<dbReference type="PANTHER" id="PTHR45138">
    <property type="entry name" value="REGULATORY COMPONENTS OF SENSORY TRANSDUCTION SYSTEM"/>
    <property type="match status" value="1"/>
</dbReference>